<evidence type="ECO:0000256" key="4">
    <source>
        <dbReference type="ARBA" id="ARBA00022475"/>
    </source>
</evidence>
<dbReference type="InterPro" id="IPR050739">
    <property type="entry name" value="MFP"/>
</dbReference>
<comment type="subcellular location">
    <subcellularLocation>
        <location evidence="1 9">Cell inner membrane</location>
        <topology evidence="1 9">Single-pass membrane protein</topology>
    </subcellularLocation>
</comment>
<evidence type="ECO:0000256" key="7">
    <source>
        <dbReference type="ARBA" id="ARBA00022989"/>
    </source>
</evidence>
<sequence length="385" mass="42702">MSWAEAKRGQPVRRPRRKELEFLPAVVELQETPPSPVGRTILYTVIALFTAGVVWSIFGHIDIIAVAQGKIVPGGRSKVVQPFETGIVKSIYVRDGSRVKAGQPLIEIDTTAGADRARYSNEHLAAQTEVARVRALMADRDDFDPPKGADPVYVKIQRNRLREQLAEFRALRNQAESYKQMLAKEYVSQMQYLEIEQKRAAKAQEYAAALAEAETRAHSLSNELAKASTRAGQQYLAAPIDGVVQQLAVHTVGGVVTPAQQLMVIAPNDDHLEIEAWVENKDIGFVNEDQEAEIKVESFPFTHYGTLPGRVLSLSKDAVPLEKLGFFYGARVSLEKSTIRVDNGKDVPLSPGMNVSVEIKTGKRRLIEYFLSPLARALSDSVRER</sequence>
<dbReference type="Pfam" id="PF25917">
    <property type="entry name" value="BSH_RND"/>
    <property type="match status" value="1"/>
</dbReference>
<accession>A0A1F6V9Y3</accession>
<dbReference type="GO" id="GO:0009306">
    <property type="term" value="P:protein secretion"/>
    <property type="evidence" value="ECO:0007669"/>
    <property type="project" value="InterPro"/>
</dbReference>
<dbReference type="PRINTS" id="PR01490">
    <property type="entry name" value="RTXTOXIND"/>
</dbReference>
<evidence type="ECO:0000313" key="14">
    <source>
        <dbReference type="Proteomes" id="UP000179076"/>
    </source>
</evidence>
<reference evidence="13 14" key="1">
    <citation type="journal article" date="2016" name="Nat. Commun.">
        <title>Thousands of microbial genomes shed light on interconnected biogeochemical processes in an aquifer system.</title>
        <authorList>
            <person name="Anantharaman K."/>
            <person name="Brown C.T."/>
            <person name="Hug L.A."/>
            <person name="Sharon I."/>
            <person name="Castelle C.J."/>
            <person name="Probst A.J."/>
            <person name="Thomas B.C."/>
            <person name="Singh A."/>
            <person name="Wilkins M.J."/>
            <person name="Karaoz U."/>
            <person name="Brodie E.L."/>
            <person name="Williams K.H."/>
            <person name="Hubbard S.S."/>
            <person name="Banfield J.F."/>
        </authorList>
    </citation>
    <scope>NUCLEOTIDE SEQUENCE [LARGE SCALE GENOMIC DNA]</scope>
</reference>
<dbReference type="NCBIfam" id="TIGR01843">
    <property type="entry name" value="type_I_hlyD"/>
    <property type="match status" value="1"/>
</dbReference>
<evidence type="ECO:0000256" key="9">
    <source>
        <dbReference type="RuleBase" id="RU365093"/>
    </source>
</evidence>
<gene>
    <name evidence="13" type="ORF">A2W18_00190</name>
</gene>
<evidence type="ECO:0000256" key="8">
    <source>
        <dbReference type="ARBA" id="ARBA00023136"/>
    </source>
</evidence>
<feature type="domain" description="Multidrug resistance protein MdtA-like barrel-sandwich hybrid" evidence="11">
    <location>
        <begin position="85"/>
        <end position="265"/>
    </location>
</feature>
<evidence type="ECO:0000313" key="13">
    <source>
        <dbReference type="EMBL" id="OGI66422.1"/>
    </source>
</evidence>
<feature type="coiled-coil region" evidence="10">
    <location>
        <begin position="154"/>
        <end position="230"/>
    </location>
</feature>
<keyword evidence="10" id="KW-0175">Coiled coil</keyword>
<evidence type="ECO:0000259" key="11">
    <source>
        <dbReference type="Pfam" id="PF25917"/>
    </source>
</evidence>
<dbReference type="PANTHER" id="PTHR30386">
    <property type="entry name" value="MEMBRANE FUSION SUBUNIT OF EMRAB-TOLC MULTIDRUG EFFLUX PUMP"/>
    <property type="match status" value="1"/>
</dbReference>
<evidence type="ECO:0000259" key="12">
    <source>
        <dbReference type="Pfam" id="PF26002"/>
    </source>
</evidence>
<evidence type="ECO:0000256" key="1">
    <source>
        <dbReference type="ARBA" id="ARBA00004377"/>
    </source>
</evidence>
<keyword evidence="3 9" id="KW-0813">Transport</keyword>
<organism evidence="13 14">
    <name type="scientific">Candidatus Muproteobacteria bacterium RBG_16_60_9</name>
    <dbReference type="NCBI Taxonomy" id="1817755"/>
    <lineage>
        <taxon>Bacteria</taxon>
        <taxon>Pseudomonadati</taxon>
        <taxon>Pseudomonadota</taxon>
        <taxon>Candidatus Muproteobacteria</taxon>
    </lineage>
</organism>
<keyword evidence="5 9" id="KW-0997">Cell inner membrane</keyword>
<dbReference type="GO" id="GO:0005886">
    <property type="term" value="C:plasma membrane"/>
    <property type="evidence" value="ECO:0007669"/>
    <property type="project" value="UniProtKB-SubCell"/>
</dbReference>
<evidence type="ECO:0000256" key="10">
    <source>
        <dbReference type="SAM" id="Coils"/>
    </source>
</evidence>
<dbReference type="InterPro" id="IPR058982">
    <property type="entry name" value="Beta-barrel_AprE"/>
</dbReference>
<dbReference type="Gene3D" id="2.40.30.170">
    <property type="match status" value="1"/>
</dbReference>
<dbReference type="AlphaFoldDB" id="A0A1F6V9Y3"/>
<evidence type="ECO:0000256" key="6">
    <source>
        <dbReference type="ARBA" id="ARBA00022692"/>
    </source>
</evidence>
<dbReference type="InterPro" id="IPR058625">
    <property type="entry name" value="MdtA-like_BSH"/>
</dbReference>
<dbReference type="EMBL" id="MFSP01000088">
    <property type="protein sequence ID" value="OGI66422.1"/>
    <property type="molecule type" value="Genomic_DNA"/>
</dbReference>
<feature type="transmembrane region" description="Helical" evidence="9">
    <location>
        <begin position="41"/>
        <end position="67"/>
    </location>
</feature>
<evidence type="ECO:0000256" key="2">
    <source>
        <dbReference type="ARBA" id="ARBA00009477"/>
    </source>
</evidence>
<dbReference type="PANTHER" id="PTHR30386:SF27">
    <property type="entry name" value="MEMBRANE FUSION PROTEIN (MFP) FAMILY PROTEIN"/>
    <property type="match status" value="1"/>
</dbReference>
<comment type="caution">
    <text evidence="13">The sequence shown here is derived from an EMBL/GenBank/DDBJ whole genome shotgun (WGS) entry which is preliminary data.</text>
</comment>
<keyword evidence="8 9" id="KW-0472">Membrane</keyword>
<keyword evidence="4 9" id="KW-1003">Cell membrane</keyword>
<dbReference type="PROSITE" id="PS00543">
    <property type="entry name" value="HLYD_FAMILY"/>
    <property type="match status" value="1"/>
</dbReference>
<dbReference type="Proteomes" id="UP000179076">
    <property type="component" value="Unassembled WGS sequence"/>
</dbReference>
<dbReference type="InterPro" id="IPR006144">
    <property type="entry name" value="Secretion_HlyD_CS"/>
</dbReference>
<keyword evidence="7 9" id="KW-1133">Transmembrane helix</keyword>
<keyword evidence="6 9" id="KW-0812">Transmembrane</keyword>
<evidence type="ECO:0000256" key="5">
    <source>
        <dbReference type="ARBA" id="ARBA00022519"/>
    </source>
</evidence>
<protein>
    <recommendedName>
        <fullName evidence="9">Membrane fusion protein (MFP) family protein</fullName>
    </recommendedName>
</protein>
<feature type="domain" description="AprE-like beta-barrel" evidence="12">
    <location>
        <begin position="272"/>
        <end position="362"/>
    </location>
</feature>
<comment type="similarity">
    <text evidence="2 9">Belongs to the membrane fusion protein (MFP) (TC 8.A.1) family.</text>
</comment>
<evidence type="ECO:0000256" key="3">
    <source>
        <dbReference type="ARBA" id="ARBA00022448"/>
    </source>
</evidence>
<dbReference type="Gene3D" id="2.40.50.100">
    <property type="match status" value="1"/>
</dbReference>
<proteinExistence type="inferred from homology"/>
<dbReference type="Pfam" id="PF26002">
    <property type="entry name" value="Beta-barrel_AprE"/>
    <property type="match status" value="1"/>
</dbReference>
<name>A0A1F6V9Y3_9PROT</name>
<dbReference type="InterPro" id="IPR010129">
    <property type="entry name" value="T1SS_HlyD"/>
</dbReference>